<evidence type="ECO:0000313" key="2">
    <source>
        <dbReference type="Proteomes" id="UP000824469"/>
    </source>
</evidence>
<keyword evidence="2" id="KW-1185">Reference proteome</keyword>
<dbReference type="AlphaFoldDB" id="A0AA38G5G9"/>
<gene>
    <name evidence="1" type="ORF">KI387_018745</name>
</gene>
<evidence type="ECO:0000313" key="1">
    <source>
        <dbReference type="EMBL" id="KAH9316976.1"/>
    </source>
</evidence>
<feature type="non-terminal residue" evidence="1">
    <location>
        <position position="1"/>
    </location>
</feature>
<reference evidence="1 2" key="1">
    <citation type="journal article" date="2021" name="Nat. Plants">
        <title>The Taxus genome provides insights into paclitaxel biosynthesis.</title>
        <authorList>
            <person name="Xiong X."/>
            <person name="Gou J."/>
            <person name="Liao Q."/>
            <person name="Li Y."/>
            <person name="Zhou Q."/>
            <person name="Bi G."/>
            <person name="Li C."/>
            <person name="Du R."/>
            <person name="Wang X."/>
            <person name="Sun T."/>
            <person name="Guo L."/>
            <person name="Liang H."/>
            <person name="Lu P."/>
            <person name="Wu Y."/>
            <person name="Zhang Z."/>
            <person name="Ro D.K."/>
            <person name="Shang Y."/>
            <person name="Huang S."/>
            <person name="Yan J."/>
        </authorList>
    </citation>
    <scope>NUCLEOTIDE SEQUENCE [LARGE SCALE GENOMIC DNA]</scope>
    <source>
        <strain evidence="1">Ta-2019</strain>
    </source>
</reference>
<dbReference type="EMBL" id="JAHRHJ020000004">
    <property type="protein sequence ID" value="KAH9316976.1"/>
    <property type="molecule type" value="Genomic_DNA"/>
</dbReference>
<dbReference type="Proteomes" id="UP000824469">
    <property type="component" value="Unassembled WGS sequence"/>
</dbReference>
<proteinExistence type="predicted"/>
<name>A0AA38G5G9_TAXCH</name>
<feature type="non-terminal residue" evidence="1">
    <location>
        <position position="103"/>
    </location>
</feature>
<organism evidence="1 2">
    <name type="scientific">Taxus chinensis</name>
    <name type="common">Chinese yew</name>
    <name type="synonym">Taxus wallichiana var. chinensis</name>
    <dbReference type="NCBI Taxonomy" id="29808"/>
    <lineage>
        <taxon>Eukaryota</taxon>
        <taxon>Viridiplantae</taxon>
        <taxon>Streptophyta</taxon>
        <taxon>Embryophyta</taxon>
        <taxon>Tracheophyta</taxon>
        <taxon>Spermatophyta</taxon>
        <taxon>Pinopsida</taxon>
        <taxon>Pinidae</taxon>
        <taxon>Conifers II</taxon>
        <taxon>Cupressales</taxon>
        <taxon>Taxaceae</taxon>
        <taxon>Taxus</taxon>
    </lineage>
</organism>
<sequence length="103" mass="12099">KRYGAKDTIRYEPIEKFHIEPYVPSPINANFSSFDQEYFPSTLEMNTKVGGIPDLTLDEWENKRHSFDPYKEMEEAELGIYCLHKENPLLPNITKSDEKDDNE</sequence>
<comment type="caution">
    <text evidence="1">The sequence shown here is derived from an EMBL/GenBank/DDBJ whole genome shotgun (WGS) entry which is preliminary data.</text>
</comment>
<accession>A0AA38G5G9</accession>
<protein>
    <submittedName>
        <fullName evidence="1">Uncharacterized protein</fullName>
    </submittedName>
</protein>